<name>A0A7Y4IR12_MYXXA</name>
<accession>A0A7Y4IR12</accession>
<dbReference type="RefSeq" id="WP_171445554.1">
    <property type="nucleotide sequence ID" value="NZ_JABFNS010000260.1"/>
</dbReference>
<sequence>MEQLISAIARYHPSFRSEIEGCTSEELERLQSLVGRPLPVPHVDFLLAMGHRMADLSFQDGDFRIETLIQLYAQGKVPRDSAPVIGISRYGIDGNPAQLDERPIELDQDEESGEFVLTAYPPSERPYEFPESLRIFDLVEPTLYEALFAKAYLRYRWSQFTCSRTLFIKAHSPKEVEQGASLLTRFGFEQHSESTVVRYFDRHDATAILSPNPGEHVRISLAAGDEKCLRQLADSLGQLGASQRG</sequence>
<dbReference type="EMBL" id="JABFNT010000258">
    <property type="protein sequence ID" value="NOJ83866.1"/>
    <property type="molecule type" value="Genomic_DNA"/>
</dbReference>
<evidence type="ECO:0008006" key="3">
    <source>
        <dbReference type="Google" id="ProtNLM"/>
    </source>
</evidence>
<proteinExistence type="predicted"/>
<protein>
    <recommendedName>
        <fullName evidence="3">Knr4/Smi1-like domain-containing protein</fullName>
    </recommendedName>
</protein>
<evidence type="ECO:0000313" key="2">
    <source>
        <dbReference type="Proteomes" id="UP000533080"/>
    </source>
</evidence>
<dbReference type="AlphaFoldDB" id="A0A7Y4IR12"/>
<evidence type="ECO:0000313" key="1">
    <source>
        <dbReference type="EMBL" id="NOJ83866.1"/>
    </source>
</evidence>
<reference evidence="1 2" key="1">
    <citation type="submission" date="2020-05" db="EMBL/GenBank/DDBJ databases">
        <authorList>
            <person name="Whitworth D."/>
        </authorList>
    </citation>
    <scope>NUCLEOTIDE SEQUENCE [LARGE SCALE GENOMIC DNA]</scope>
    <source>
        <strain evidence="1 2">AM005</strain>
    </source>
</reference>
<comment type="caution">
    <text evidence="1">The sequence shown here is derived from an EMBL/GenBank/DDBJ whole genome shotgun (WGS) entry which is preliminary data.</text>
</comment>
<dbReference type="Proteomes" id="UP000533080">
    <property type="component" value="Unassembled WGS sequence"/>
</dbReference>
<gene>
    <name evidence="1" type="ORF">HNV28_37100</name>
</gene>
<organism evidence="1 2">
    <name type="scientific">Myxococcus xanthus</name>
    <dbReference type="NCBI Taxonomy" id="34"/>
    <lineage>
        <taxon>Bacteria</taxon>
        <taxon>Pseudomonadati</taxon>
        <taxon>Myxococcota</taxon>
        <taxon>Myxococcia</taxon>
        <taxon>Myxococcales</taxon>
        <taxon>Cystobacterineae</taxon>
        <taxon>Myxococcaceae</taxon>
        <taxon>Myxococcus</taxon>
    </lineage>
</organism>